<name>A0A1H6YJD5_9PSED</name>
<dbReference type="Pfam" id="PF06035">
    <property type="entry name" value="Peptidase_C93"/>
    <property type="match status" value="1"/>
</dbReference>
<dbReference type="PANTHER" id="PTHR39327:SF1">
    <property type="entry name" value="BLR5470 PROTEIN"/>
    <property type="match status" value="1"/>
</dbReference>
<dbReference type="STRING" id="915471.SAMN05216201_108100"/>
<dbReference type="AlphaFoldDB" id="A0A1H6YJD5"/>
<dbReference type="Gene3D" id="3.10.620.30">
    <property type="match status" value="1"/>
</dbReference>
<accession>A0A1H6YJD5</accession>
<dbReference type="SUPFAM" id="SSF54001">
    <property type="entry name" value="Cysteine proteinases"/>
    <property type="match status" value="1"/>
</dbReference>
<evidence type="ECO:0000313" key="2">
    <source>
        <dbReference type="Proteomes" id="UP000242930"/>
    </source>
</evidence>
<evidence type="ECO:0000313" key="1">
    <source>
        <dbReference type="EMBL" id="SEJ41438.1"/>
    </source>
</evidence>
<gene>
    <name evidence="1" type="ORF">SAMN05216201_108100</name>
</gene>
<protein>
    <submittedName>
        <fullName evidence="1">Transglutaminase-like cysteine proteinase BTLCP</fullName>
    </submittedName>
</protein>
<sequence length="241" mass="27039">MRRSTFLSSILQSRRGHLLAGLLFGSGLLLGPAKASAHAAQAHRHESASLQLRAWRDLVAHALPLSEVEQLEAVNQFFNHQARYVEDQNLWGQFDYWATPLELLELGAGDCEDFALAKYFTLRLLGVPEQRLRLVYSTMSTTGEAHMVLGYWPDSGEVPLLLDNLREEILPVVQRHDLAMQFAFDADHLYRFDHRRLVMAGDAKLLPNWQALQTRVKREVRQVAAGGELAMTGSPSMAPPG</sequence>
<dbReference type="Proteomes" id="UP000242930">
    <property type="component" value="Unassembled WGS sequence"/>
</dbReference>
<dbReference type="InterPro" id="IPR038765">
    <property type="entry name" value="Papain-like_cys_pep_sf"/>
</dbReference>
<keyword evidence="2" id="KW-1185">Reference proteome</keyword>
<reference evidence="2" key="1">
    <citation type="submission" date="2016-10" db="EMBL/GenBank/DDBJ databases">
        <authorList>
            <person name="Varghese N."/>
            <person name="Submissions S."/>
        </authorList>
    </citation>
    <scope>NUCLEOTIDE SEQUENCE [LARGE SCALE GENOMIC DNA]</scope>
    <source>
        <strain evidence="2">LMG 25967</strain>
    </source>
</reference>
<dbReference type="RefSeq" id="WP_170847747.1">
    <property type="nucleotide sequence ID" value="NZ_FNZE01000008.1"/>
</dbReference>
<dbReference type="PANTHER" id="PTHR39327">
    <property type="match status" value="1"/>
</dbReference>
<organism evidence="1 2">
    <name type="scientific">Pseudomonas linyingensis</name>
    <dbReference type="NCBI Taxonomy" id="915471"/>
    <lineage>
        <taxon>Bacteria</taxon>
        <taxon>Pseudomonadati</taxon>
        <taxon>Pseudomonadota</taxon>
        <taxon>Gammaproteobacteria</taxon>
        <taxon>Pseudomonadales</taxon>
        <taxon>Pseudomonadaceae</taxon>
        <taxon>Pseudomonas</taxon>
    </lineage>
</organism>
<dbReference type="InterPro" id="IPR010319">
    <property type="entry name" value="Transglutaminase-like_Cys_pept"/>
</dbReference>
<proteinExistence type="predicted"/>
<dbReference type="EMBL" id="FNZE01000008">
    <property type="protein sequence ID" value="SEJ41438.1"/>
    <property type="molecule type" value="Genomic_DNA"/>
</dbReference>